<evidence type="ECO:0000256" key="2">
    <source>
        <dbReference type="PROSITE-ProRule" id="PRU00335"/>
    </source>
</evidence>
<reference evidence="4 5" key="1">
    <citation type="submission" date="2020-01" db="EMBL/GenBank/DDBJ databases">
        <title>Genomic analysis of Aminipila sp. CBA3637.</title>
        <authorList>
            <person name="Kim Y.B."/>
            <person name="Roh S.W."/>
        </authorList>
    </citation>
    <scope>NUCLEOTIDE SEQUENCE [LARGE SCALE GENOMIC DNA]</scope>
    <source>
        <strain evidence="4 5">CBA3637</strain>
    </source>
</reference>
<dbReference type="PANTHER" id="PTHR43479">
    <property type="entry name" value="ACREF/ENVCD OPERON REPRESSOR-RELATED"/>
    <property type="match status" value="1"/>
</dbReference>
<dbReference type="AlphaFoldDB" id="A0A6P1MI39"/>
<feature type="domain" description="HTH tetR-type" evidence="3">
    <location>
        <begin position="7"/>
        <end position="67"/>
    </location>
</feature>
<gene>
    <name evidence="4" type="ORF">Ami3637_10940</name>
</gene>
<organism evidence="4 5">
    <name type="scientific">Aminipila terrae</name>
    <dbReference type="NCBI Taxonomy" id="2697030"/>
    <lineage>
        <taxon>Bacteria</taxon>
        <taxon>Bacillati</taxon>
        <taxon>Bacillota</taxon>
        <taxon>Clostridia</taxon>
        <taxon>Peptostreptococcales</taxon>
        <taxon>Anaerovoracaceae</taxon>
        <taxon>Aminipila</taxon>
    </lineage>
</organism>
<evidence type="ECO:0000313" key="4">
    <source>
        <dbReference type="EMBL" id="QHI72853.1"/>
    </source>
</evidence>
<dbReference type="InterPro" id="IPR001647">
    <property type="entry name" value="HTH_TetR"/>
</dbReference>
<keyword evidence="1 2" id="KW-0238">DNA-binding</keyword>
<evidence type="ECO:0000259" key="3">
    <source>
        <dbReference type="PROSITE" id="PS50977"/>
    </source>
</evidence>
<dbReference type="Proteomes" id="UP000463883">
    <property type="component" value="Chromosome"/>
</dbReference>
<dbReference type="EMBL" id="CP047591">
    <property type="protein sequence ID" value="QHI72853.1"/>
    <property type="molecule type" value="Genomic_DNA"/>
</dbReference>
<evidence type="ECO:0000256" key="1">
    <source>
        <dbReference type="ARBA" id="ARBA00023125"/>
    </source>
</evidence>
<dbReference type="KEGG" id="amic:Ami3637_10940"/>
<dbReference type="PROSITE" id="PS50977">
    <property type="entry name" value="HTH_TETR_2"/>
    <property type="match status" value="1"/>
</dbReference>
<dbReference type="RefSeq" id="WP_162362620.1">
    <property type="nucleotide sequence ID" value="NZ_CP047591.1"/>
</dbReference>
<dbReference type="Gene3D" id="1.10.357.10">
    <property type="entry name" value="Tetracycline Repressor, domain 2"/>
    <property type="match status" value="1"/>
</dbReference>
<keyword evidence="5" id="KW-1185">Reference proteome</keyword>
<dbReference type="InterPro" id="IPR039532">
    <property type="entry name" value="TetR_C_Firmicutes"/>
</dbReference>
<dbReference type="InterPro" id="IPR009057">
    <property type="entry name" value="Homeodomain-like_sf"/>
</dbReference>
<dbReference type="GO" id="GO:0003677">
    <property type="term" value="F:DNA binding"/>
    <property type="evidence" value="ECO:0007669"/>
    <property type="project" value="UniProtKB-UniRule"/>
</dbReference>
<sequence>MESSRVRETKQKIKEAFLDLYKQKRIEKISIKEITDRAQINRGTFYVYYVDIYDLKEKVEEEAIEEIKEHALPVIKALIMRQKIDSEVLPKEFFYKEQAILELFFGESAEISAIKKLKKIMQETVVEMFELQKGIDDSGKIKLKYALEYVASAQLGIMAHWFQNNKELPIEELGEIIEKINLTGVITYITNELKEQGQVVPIMTGCKQ</sequence>
<dbReference type="InterPro" id="IPR050624">
    <property type="entry name" value="HTH-type_Tx_Regulator"/>
</dbReference>
<feature type="DNA-binding region" description="H-T-H motif" evidence="2">
    <location>
        <begin position="30"/>
        <end position="49"/>
    </location>
</feature>
<dbReference type="SUPFAM" id="SSF46689">
    <property type="entry name" value="Homeodomain-like"/>
    <property type="match status" value="1"/>
</dbReference>
<dbReference type="Pfam" id="PF14278">
    <property type="entry name" value="TetR_C_8"/>
    <property type="match status" value="1"/>
</dbReference>
<name>A0A6P1MI39_9FIRM</name>
<proteinExistence type="predicted"/>
<dbReference type="PANTHER" id="PTHR43479:SF7">
    <property type="entry name" value="TETR-FAMILY TRANSCRIPTIONAL REGULATOR"/>
    <property type="match status" value="1"/>
</dbReference>
<accession>A0A6P1MI39</accession>
<protein>
    <recommendedName>
        <fullName evidence="3">HTH tetR-type domain-containing protein</fullName>
    </recommendedName>
</protein>
<evidence type="ECO:0000313" key="5">
    <source>
        <dbReference type="Proteomes" id="UP000463883"/>
    </source>
</evidence>